<accession>A0ABQ5CV80</accession>
<dbReference type="GO" id="GO:0003964">
    <property type="term" value="F:RNA-directed DNA polymerase activity"/>
    <property type="evidence" value="ECO:0007669"/>
    <property type="project" value="UniProtKB-KW"/>
</dbReference>
<dbReference type="PROSITE" id="PS50878">
    <property type="entry name" value="RT_POL"/>
    <property type="match status" value="1"/>
</dbReference>
<dbReference type="InterPro" id="IPR000504">
    <property type="entry name" value="RRM_dom"/>
</dbReference>
<sequence length="1290" mass="147321">MNGAHPNKRNLKNLQDVTSTVYVTNFPTSMGSKELWQLCDRKGTVADVYIARKLSKIRRRFAFVRFLKVKNTSALIDDLNKVWIGSYHLFAATARFERKPNAAPKPTSKPTNNRPGLKTNSVSHSSLTKSNRSYASALNGKSSQHSKSKGTFILKFVTLEPSDLIDTTNMRNVILVKLWIEFGNPDACQKLQSNKEMTWYFTHMKHVTQSFKVDERTVWIEIGGLPLNAWTPQAYKKIARSWGEPLFVDKDPHDNIAIGRVCIRTTIQNQITKTCKVEIHGKSHNVRVKEFAGWVPDIETMDTWSNKDTKTENSDNIDEGPRDNDVQDAEDGEIRDTYESQEEENIEKENDDTPNENHSYKANSPQFSAGEKRKDTKQPFTSSFSAAKSSRIGVEKCKTISKLCNKHNVSFLGIQETHLSMVDRFKAKCLWGNFQFEYDVSPSSGRSGEDRKKEALWQYILDFKQHNPGHYIIFGDFNVVRNASERIGSLFNSLSATVFNQFIRVGNLWEIPLGGHSFTRINSRGDKLSKLDRFLISEDSSSLFLHYSALVLDCLISDHRPIILKPSSLDFGPTPFKFFNSWLLDNQLIILSGPKTASLLSFLKKEDLMKKIKEFDENIERDASQKAKIKWGIEADENSKFFHASVNQKRRTLSIHGIISEGHWLSDPLRIKDAFYSFFESKFQKDDVVKIASRSPFYKSLNVDQNSYLDSMANESEIRDAIWDCGSKKSSGPDGFTFAFYKRFWDMIKDDVVGFVQDFFATGSLPRGCNYSFIALNPKVSNPMVISDFRPISIIGAQYKIIAKVMANRLARVIDSIISQEQSAFIKHHQILDGPLMVNEVIKWCKRKKANLMVFKIDFEKAFDTVSWDFLLQVMQFMGFSEKWIKWISDCLHSATSSVLINGTMKGLHMAVEDVMAVGLYRGFKVNTLTLSHLFFADDALFLGEWSRANTKNMVSILECFYQVSGLKINIHKSSLFGIGVSIDEVGHLASITGCNVMQTPFSYLGLPIDCNMVKTKSWDPIFDKFSKRLSKWKASLLSIGGRSTLISLVMGSIAIHGVFEDTSSFFSQVHDQGVWGRIVGSINSMHEKGIVPLSSLQRRVNNGILTKFWSQTWVGNSPLHQQFPRLFRLASNKNCTIRDCWNNGWALEWSRPITSGNPIFTVKGTREHIDQCTLPNSGYETRWNRFLLKKINIFIWRALHDRLLSRWNLSQKGMHILPSRKPILDVICGVVLWSVWNFHNETIFGTSPPRRNTLFDKIVDCSYRWYSSRNNLSSISWNNWLQNPLMATL</sequence>
<keyword evidence="5" id="KW-0808">Transferase</keyword>
<keyword evidence="5" id="KW-0548">Nucleotidyltransferase</keyword>
<dbReference type="InterPro" id="IPR052343">
    <property type="entry name" value="Retrotransposon-Effector_Assoc"/>
</dbReference>
<feature type="compositionally biased region" description="Basic and acidic residues" evidence="2">
    <location>
        <begin position="305"/>
        <end position="325"/>
    </location>
</feature>
<dbReference type="Gene3D" id="3.30.70.330">
    <property type="match status" value="1"/>
</dbReference>
<dbReference type="InterPro" id="IPR000477">
    <property type="entry name" value="RT_dom"/>
</dbReference>
<reference evidence="5" key="2">
    <citation type="submission" date="2022-01" db="EMBL/GenBank/DDBJ databases">
        <authorList>
            <person name="Yamashiro T."/>
            <person name="Shiraishi A."/>
            <person name="Satake H."/>
            <person name="Nakayama K."/>
        </authorList>
    </citation>
    <scope>NUCLEOTIDE SEQUENCE</scope>
</reference>
<feature type="compositionally biased region" description="Polar residues" evidence="2">
    <location>
        <begin position="108"/>
        <end position="127"/>
    </location>
</feature>
<dbReference type="Proteomes" id="UP001151760">
    <property type="component" value="Unassembled WGS sequence"/>
</dbReference>
<dbReference type="PANTHER" id="PTHR46890:SF50">
    <property type="entry name" value="RNA-DIRECTED DNA POLYMERASE, EUKARYOTA, REVERSE TRANSCRIPTASE ZINC-BINDING DOMAIN PROTEIN-RELATED"/>
    <property type="match status" value="1"/>
</dbReference>
<dbReference type="PANTHER" id="PTHR46890">
    <property type="entry name" value="NON-LTR RETROLELEMENT REVERSE TRANSCRIPTASE-LIKE PROTEIN-RELATED"/>
    <property type="match status" value="1"/>
</dbReference>
<feature type="region of interest" description="Disordered" evidence="2">
    <location>
        <begin position="304"/>
        <end position="385"/>
    </location>
</feature>
<dbReference type="InterPro" id="IPR036691">
    <property type="entry name" value="Endo/exonu/phosph_ase_sf"/>
</dbReference>
<protein>
    <submittedName>
        <fullName evidence="5">RNA-directed DNA polymerase, eukaryota</fullName>
    </submittedName>
</protein>
<dbReference type="Pfam" id="PF00078">
    <property type="entry name" value="RVT_1"/>
    <property type="match status" value="1"/>
</dbReference>
<dbReference type="SUPFAM" id="SSF54928">
    <property type="entry name" value="RNA-binding domain, RBD"/>
    <property type="match status" value="1"/>
</dbReference>
<proteinExistence type="predicted"/>
<comment type="caution">
    <text evidence="5">The sequence shown here is derived from an EMBL/GenBank/DDBJ whole genome shotgun (WGS) entry which is preliminary data.</text>
</comment>
<gene>
    <name evidence="5" type="ORF">Tco_0911123</name>
</gene>
<dbReference type="SUPFAM" id="SSF56219">
    <property type="entry name" value="DNase I-like"/>
    <property type="match status" value="1"/>
</dbReference>
<feature type="compositionally biased region" description="Acidic residues" evidence="2">
    <location>
        <begin position="339"/>
        <end position="354"/>
    </location>
</feature>
<dbReference type="Pfam" id="PF03372">
    <property type="entry name" value="Exo_endo_phos"/>
    <property type="match status" value="1"/>
</dbReference>
<keyword evidence="6" id="KW-1185">Reference proteome</keyword>
<dbReference type="Pfam" id="PF00076">
    <property type="entry name" value="RRM_1"/>
    <property type="match status" value="1"/>
</dbReference>
<dbReference type="SUPFAM" id="SSF56672">
    <property type="entry name" value="DNA/RNA polymerases"/>
    <property type="match status" value="1"/>
</dbReference>
<dbReference type="CDD" id="cd01650">
    <property type="entry name" value="RT_nLTR_like"/>
    <property type="match status" value="1"/>
</dbReference>
<evidence type="ECO:0000256" key="2">
    <source>
        <dbReference type="SAM" id="MobiDB-lite"/>
    </source>
</evidence>
<dbReference type="CDD" id="cd00590">
    <property type="entry name" value="RRM_SF"/>
    <property type="match status" value="1"/>
</dbReference>
<evidence type="ECO:0000259" key="3">
    <source>
        <dbReference type="PROSITE" id="PS50102"/>
    </source>
</evidence>
<evidence type="ECO:0000313" key="6">
    <source>
        <dbReference type="Proteomes" id="UP001151760"/>
    </source>
</evidence>
<dbReference type="PROSITE" id="PS50102">
    <property type="entry name" value="RRM"/>
    <property type="match status" value="1"/>
</dbReference>
<evidence type="ECO:0000313" key="5">
    <source>
        <dbReference type="EMBL" id="GJT30848.1"/>
    </source>
</evidence>
<dbReference type="InterPro" id="IPR012677">
    <property type="entry name" value="Nucleotide-bd_a/b_plait_sf"/>
</dbReference>
<dbReference type="InterPro" id="IPR005135">
    <property type="entry name" value="Endo/exonuclease/phosphatase"/>
</dbReference>
<keyword evidence="5" id="KW-0695">RNA-directed DNA polymerase</keyword>
<feature type="domain" description="Reverse transcriptase" evidence="4">
    <location>
        <begin position="758"/>
        <end position="1009"/>
    </location>
</feature>
<dbReference type="Gene3D" id="3.60.10.10">
    <property type="entry name" value="Endonuclease/exonuclease/phosphatase"/>
    <property type="match status" value="1"/>
</dbReference>
<evidence type="ECO:0000259" key="4">
    <source>
        <dbReference type="PROSITE" id="PS50878"/>
    </source>
</evidence>
<evidence type="ECO:0000256" key="1">
    <source>
        <dbReference type="PROSITE-ProRule" id="PRU00176"/>
    </source>
</evidence>
<name>A0ABQ5CV80_9ASTR</name>
<dbReference type="InterPro" id="IPR035979">
    <property type="entry name" value="RBD_domain_sf"/>
</dbReference>
<organism evidence="5 6">
    <name type="scientific">Tanacetum coccineum</name>
    <dbReference type="NCBI Taxonomy" id="301880"/>
    <lineage>
        <taxon>Eukaryota</taxon>
        <taxon>Viridiplantae</taxon>
        <taxon>Streptophyta</taxon>
        <taxon>Embryophyta</taxon>
        <taxon>Tracheophyta</taxon>
        <taxon>Spermatophyta</taxon>
        <taxon>Magnoliopsida</taxon>
        <taxon>eudicotyledons</taxon>
        <taxon>Gunneridae</taxon>
        <taxon>Pentapetalae</taxon>
        <taxon>asterids</taxon>
        <taxon>campanulids</taxon>
        <taxon>Asterales</taxon>
        <taxon>Asteraceae</taxon>
        <taxon>Asteroideae</taxon>
        <taxon>Anthemideae</taxon>
        <taxon>Anthemidinae</taxon>
        <taxon>Tanacetum</taxon>
    </lineage>
</organism>
<dbReference type="SMART" id="SM00360">
    <property type="entry name" value="RRM"/>
    <property type="match status" value="1"/>
</dbReference>
<dbReference type="InterPro" id="IPR043502">
    <property type="entry name" value="DNA/RNA_pol_sf"/>
</dbReference>
<feature type="domain" description="RRM" evidence="3">
    <location>
        <begin position="19"/>
        <end position="96"/>
    </location>
</feature>
<feature type="compositionally biased region" description="Polar residues" evidence="2">
    <location>
        <begin position="356"/>
        <end position="367"/>
    </location>
</feature>
<dbReference type="EMBL" id="BQNB010014659">
    <property type="protein sequence ID" value="GJT30848.1"/>
    <property type="molecule type" value="Genomic_DNA"/>
</dbReference>
<feature type="region of interest" description="Disordered" evidence="2">
    <location>
        <begin position="100"/>
        <end position="127"/>
    </location>
</feature>
<reference evidence="5" key="1">
    <citation type="journal article" date="2022" name="Int. J. Mol. Sci.">
        <title>Draft Genome of Tanacetum Coccineum: Genomic Comparison of Closely Related Tanacetum-Family Plants.</title>
        <authorList>
            <person name="Yamashiro T."/>
            <person name="Shiraishi A."/>
            <person name="Nakayama K."/>
            <person name="Satake H."/>
        </authorList>
    </citation>
    <scope>NUCLEOTIDE SEQUENCE</scope>
</reference>
<keyword evidence="1" id="KW-0694">RNA-binding</keyword>